<comment type="caution">
    <text evidence="1">The sequence shown here is derived from an EMBL/GenBank/DDBJ whole genome shotgun (WGS) entry which is preliminary data.</text>
</comment>
<gene>
    <name evidence="1" type="ORF">EUAN_13030</name>
</gene>
<dbReference type="STRING" id="39480.EUAN_13030"/>
<organism evidence="1 2">
    <name type="scientific">Andreesenia angusta</name>
    <dbReference type="NCBI Taxonomy" id="39480"/>
    <lineage>
        <taxon>Bacteria</taxon>
        <taxon>Bacillati</taxon>
        <taxon>Bacillota</taxon>
        <taxon>Tissierellia</taxon>
        <taxon>Tissierellales</taxon>
        <taxon>Gottschalkiaceae</taxon>
        <taxon>Andreesenia</taxon>
    </lineage>
</organism>
<protein>
    <recommendedName>
        <fullName evidence="3">DUF2225 domain-containing protein</fullName>
    </recommendedName>
</protein>
<evidence type="ECO:0000313" key="2">
    <source>
        <dbReference type="Proteomes" id="UP000180254"/>
    </source>
</evidence>
<evidence type="ECO:0008006" key="3">
    <source>
        <dbReference type="Google" id="ProtNLM"/>
    </source>
</evidence>
<dbReference type="AlphaFoldDB" id="A0A1S1V6J7"/>
<dbReference type="EMBL" id="MKIE01000004">
    <property type="protein sequence ID" value="OHW62233.1"/>
    <property type="molecule type" value="Genomic_DNA"/>
</dbReference>
<keyword evidence="2" id="KW-1185">Reference proteome</keyword>
<dbReference type="InterPro" id="IPR018708">
    <property type="entry name" value="DUF2225"/>
</dbReference>
<accession>A0A1S1V6J7</accession>
<name>A0A1S1V6J7_9FIRM</name>
<evidence type="ECO:0000313" key="1">
    <source>
        <dbReference type="EMBL" id="OHW62233.1"/>
    </source>
</evidence>
<dbReference type="Proteomes" id="UP000180254">
    <property type="component" value="Unassembled WGS sequence"/>
</dbReference>
<proteinExistence type="predicted"/>
<sequence length="234" mass="27670">MCIYKKKLECPVCKSKFETTKVKSSKLRVETMDTDLFKRFKDVEEHPIKYEVIMCPNCGYSAIEKHFENISKRGIAIIKENIMYKWIKQDYTDVRDKQDAIKAYKFALYEAELMKKSKVELGGICLRMAWVNRLYGDIENEYKYLDMTLKLYDKAYMEEDLMKEGADEITIGYLIGDINERLGNKKEALRWMNKIVFDRSISQNRTIEKLAREKIETLKSEDVEQEDELQAQAN</sequence>
<reference evidence="1 2" key="1">
    <citation type="submission" date="2016-09" db="EMBL/GenBank/DDBJ databases">
        <title>Genome sequence of Eubacterium angustum.</title>
        <authorList>
            <person name="Poehlein A."/>
            <person name="Daniel R."/>
        </authorList>
    </citation>
    <scope>NUCLEOTIDE SEQUENCE [LARGE SCALE GENOMIC DNA]</scope>
    <source>
        <strain evidence="1 2">DSM 1989</strain>
    </source>
</reference>
<dbReference type="Pfam" id="PF09986">
    <property type="entry name" value="DUF2225"/>
    <property type="match status" value="1"/>
</dbReference>